<evidence type="ECO:0000313" key="3">
    <source>
        <dbReference type="Proteomes" id="UP000778951"/>
    </source>
</evidence>
<dbReference type="Proteomes" id="UP000778951">
    <property type="component" value="Unassembled WGS sequence"/>
</dbReference>
<name>A0A968GH42_9SPIO</name>
<dbReference type="EMBL" id="JAATLM010000001">
    <property type="protein sequence ID" value="NIZ69721.1"/>
    <property type="molecule type" value="Genomic_DNA"/>
</dbReference>
<accession>A0A968GH42</accession>
<gene>
    <name evidence="2" type="ORF">HCT48_05785</name>
</gene>
<dbReference type="GO" id="GO:0006355">
    <property type="term" value="P:regulation of DNA-templated transcription"/>
    <property type="evidence" value="ECO:0007669"/>
    <property type="project" value="InterPro"/>
</dbReference>
<organism evidence="2 3">
    <name type="scientific">Entomospira culicis</name>
    <dbReference type="NCBI Taxonomy" id="2719989"/>
    <lineage>
        <taxon>Bacteria</taxon>
        <taxon>Pseudomonadati</taxon>
        <taxon>Spirochaetota</taxon>
        <taxon>Spirochaetia</taxon>
        <taxon>Spirochaetales</taxon>
        <taxon>Spirochaetaceae</taxon>
        <taxon>Entomospira</taxon>
    </lineage>
</organism>
<dbReference type="InterPro" id="IPR036634">
    <property type="entry name" value="PRD_sf"/>
</dbReference>
<dbReference type="RefSeq" id="WP_167695805.1">
    <property type="nucleotide sequence ID" value="NZ_JAATLL010000003.1"/>
</dbReference>
<proteinExistence type="predicted"/>
<sequence>MDRFNVLRSGGVIDRDTYEQLIRILDKLEIHRDLPISDENGSGLMVYLGLMLMRFKRNEVSAPMASELFEEFKVHKSYYSIALEVIEEIEAMIDLHIPESERQYLVANIFTILDPDGKK</sequence>
<dbReference type="SUPFAM" id="SSF63520">
    <property type="entry name" value="PTS-regulatory domain, PRD"/>
    <property type="match status" value="1"/>
</dbReference>
<dbReference type="AlphaFoldDB" id="A0A968GH42"/>
<dbReference type="Pfam" id="PF00874">
    <property type="entry name" value="PRD"/>
    <property type="match status" value="1"/>
</dbReference>
<dbReference type="Gene3D" id="1.10.1790.10">
    <property type="entry name" value="PRD domain"/>
    <property type="match status" value="1"/>
</dbReference>
<reference evidence="2" key="1">
    <citation type="submission" date="2020-03" db="EMBL/GenBank/DDBJ databases">
        <title>Spirochaetal bacteria isolated from arthropods constitute a novel genus Entomospira genus novum within the order Spirochaetales.</title>
        <authorList>
            <person name="Grana-Miraglia L."/>
            <person name="Sikutova S."/>
            <person name="Fingerle V."/>
            <person name="Sing A."/>
            <person name="Castillo-Ramirez S."/>
            <person name="Margos G."/>
            <person name="Rudolf I."/>
        </authorList>
    </citation>
    <scope>NUCLEOTIDE SEQUENCE</scope>
    <source>
        <strain evidence="2">BR149</strain>
    </source>
</reference>
<keyword evidence="3" id="KW-1185">Reference proteome</keyword>
<dbReference type="InterPro" id="IPR011608">
    <property type="entry name" value="PRD"/>
</dbReference>
<evidence type="ECO:0000259" key="1">
    <source>
        <dbReference type="PROSITE" id="PS51372"/>
    </source>
</evidence>
<feature type="domain" description="PRD" evidence="1">
    <location>
        <begin position="12"/>
        <end position="119"/>
    </location>
</feature>
<evidence type="ECO:0000313" key="2">
    <source>
        <dbReference type="EMBL" id="NIZ69721.1"/>
    </source>
</evidence>
<dbReference type="PROSITE" id="PS51372">
    <property type="entry name" value="PRD_2"/>
    <property type="match status" value="1"/>
</dbReference>
<comment type="caution">
    <text evidence="2">The sequence shown here is derived from an EMBL/GenBank/DDBJ whole genome shotgun (WGS) entry which is preliminary data.</text>
</comment>
<protein>
    <submittedName>
        <fullName evidence="2">PRD domain-containing protein</fullName>
    </submittedName>
</protein>